<protein>
    <submittedName>
        <fullName evidence="2">Uncharacterized protein</fullName>
    </submittedName>
</protein>
<feature type="region of interest" description="Disordered" evidence="1">
    <location>
        <begin position="1"/>
        <end position="61"/>
    </location>
</feature>
<feature type="compositionally biased region" description="Low complexity" evidence="1">
    <location>
        <begin position="36"/>
        <end position="53"/>
    </location>
</feature>
<dbReference type="RefSeq" id="XP_007769849.1">
    <property type="nucleotide sequence ID" value="XM_007771659.1"/>
</dbReference>
<dbReference type="AlphaFoldDB" id="A0A5M3MLD9"/>
<dbReference type="EMBL" id="JH711580">
    <property type="protein sequence ID" value="EIW80052.1"/>
    <property type="molecule type" value="Genomic_DNA"/>
</dbReference>
<feature type="region of interest" description="Disordered" evidence="1">
    <location>
        <begin position="124"/>
        <end position="158"/>
    </location>
</feature>
<feature type="compositionally biased region" description="Polar residues" evidence="1">
    <location>
        <begin position="1"/>
        <end position="14"/>
    </location>
</feature>
<name>A0A5M3MLD9_CONPW</name>
<feature type="compositionally biased region" description="Pro residues" evidence="1">
    <location>
        <begin position="24"/>
        <end position="34"/>
    </location>
</feature>
<proteinExistence type="predicted"/>
<keyword evidence="3" id="KW-1185">Reference proteome</keyword>
<evidence type="ECO:0000313" key="2">
    <source>
        <dbReference type="EMBL" id="EIW80052.1"/>
    </source>
</evidence>
<feature type="compositionally biased region" description="Low complexity" evidence="1">
    <location>
        <begin position="130"/>
        <end position="141"/>
    </location>
</feature>
<dbReference type="KEGG" id="cput:CONPUDRAFT_74327"/>
<reference evidence="3" key="1">
    <citation type="journal article" date="2012" name="Science">
        <title>The Paleozoic origin of enzymatic lignin decomposition reconstructed from 31 fungal genomes.</title>
        <authorList>
            <person name="Floudas D."/>
            <person name="Binder M."/>
            <person name="Riley R."/>
            <person name="Barry K."/>
            <person name="Blanchette R.A."/>
            <person name="Henrissat B."/>
            <person name="Martinez A.T."/>
            <person name="Otillar R."/>
            <person name="Spatafora J.W."/>
            <person name="Yadav J.S."/>
            <person name="Aerts A."/>
            <person name="Benoit I."/>
            <person name="Boyd A."/>
            <person name="Carlson A."/>
            <person name="Copeland A."/>
            <person name="Coutinho P.M."/>
            <person name="de Vries R.P."/>
            <person name="Ferreira P."/>
            <person name="Findley K."/>
            <person name="Foster B."/>
            <person name="Gaskell J."/>
            <person name="Glotzer D."/>
            <person name="Gorecki P."/>
            <person name="Heitman J."/>
            <person name="Hesse C."/>
            <person name="Hori C."/>
            <person name="Igarashi K."/>
            <person name="Jurgens J.A."/>
            <person name="Kallen N."/>
            <person name="Kersten P."/>
            <person name="Kohler A."/>
            <person name="Kuees U."/>
            <person name="Kumar T.K.A."/>
            <person name="Kuo A."/>
            <person name="LaButti K."/>
            <person name="Larrondo L.F."/>
            <person name="Lindquist E."/>
            <person name="Ling A."/>
            <person name="Lombard V."/>
            <person name="Lucas S."/>
            <person name="Lundell T."/>
            <person name="Martin R."/>
            <person name="McLaughlin D.J."/>
            <person name="Morgenstern I."/>
            <person name="Morin E."/>
            <person name="Murat C."/>
            <person name="Nagy L.G."/>
            <person name="Nolan M."/>
            <person name="Ohm R.A."/>
            <person name="Patyshakuliyeva A."/>
            <person name="Rokas A."/>
            <person name="Ruiz-Duenas F.J."/>
            <person name="Sabat G."/>
            <person name="Salamov A."/>
            <person name="Samejima M."/>
            <person name="Schmutz J."/>
            <person name="Slot J.C."/>
            <person name="St John F."/>
            <person name="Stenlid J."/>
            <person name="Sun H."/>
            <person name="Sun S."/>
            <person name="Syed K."/>
            <person name="Tsang A."/>
            <person name="Wiebenga A."/>
            <person name="Young D."/>
            <person name="Pisabarro A."/>
            <person name="Eastwood D.C."/>
            <person name="Martin F."/>
            <person name="Cullen D."/>
            <person name="Grigoriev I.V."/>
            <person name="Hibbett D.S."/>
        </authorList>
    </citation>
    <scope>NUCLEOTIDE SEQUENCE [LARGE SCALE GENOMIC DNA]</scope>
    <source>
        <strain evidence="3">RWD-64-598 SS2</strain>
    </source>
</reference>
<evidence type="ECO:0000256" key="1">
    <source>
        <dbReference type="SAM" id="MobiDB-lite"/>
    </source>
</evidence>
<evidence type="ECO:0000313" key="3">
    <source>
        <dbReference type="Proteomes" id="UP000053558"/>
    </source>
</evidence>
<dbReference type="GeneID" id="19209218"/>
<organism evidence="2 3">
    <name type="scientific">Coniophora puteana (strain RWD-64-598)</name>
    <name type="common">Brown rot fungus</name>
    <dbReference type="NCBI Taxonomy" id="741705"/>
    <lineage>
        <taxon>Eukaryota</taxon>
        <taxon>Fungi</taxon>
        <taxon>Dikarya</taxon>
        <taxon>Basidiomycota</taxon>
        <taxon>Agaricomycotina</taxon>
        <taxon>Agaricomycetes</taxon>
        <taxon>Agaricomycetidae</taxon>
        <taxon>Boletales</taxon>
        <taxon>Coniophorineae</taxon>
        <taxon>Coniophoraceae</taxon>
        <taxon>Coniophora</taxon>
    </lineage>
</organism>
<comment type="caution">
    <text evidence="2">The sequence shown here is derived from an EMBL/GenBank/DDBJ whole genome shotgun (WGS) entry which is preliminary data.</text>
</comment>
<feature type="region of interest" description="Disordered" evidence="1">
    <location>
        <begin position="74"/>
        <end position="101"/>
    </location>
</feature>
<accession>A0A5M3MLD9</accession>
<dbReference type="Proteomes" id="UP000053558">
    <property type="component" value="Unassembled WGS sequence"/>
</dbReference>
<sequence length="312" mass="33675">MTFLSFRTFTSSGIPSKIPRFTRPTPPPLPPKPSKIPRFARPTSPTSSKPSDPANSGSKSIWVKLRAKTTKSIYLNNADDAALDTSKSDAEPAGSSRRPARIWMHVKGLAKSRTSPIIPTSVHLPPPASSAPSSLPALTSSFEGPKERKAPLKSSRQPCAPLLRPQLSLRAPLSPASASVTTAKKSNDPIPVLRPRLPPKAELQTIVALTSDERSVATLKARCLPGRVTRRGQDAAGANNAGNGKLGAKHGTPRYSWVVAAIDRAFPPQIVLIAPDEETSFYLHTTAPQVEIRLRELARVDPCQLLKLPEYY</sequence>
<gene>
    <name evidence="2" type="ORF">CONPUDRAFT_74327</name>
</gene>